<gene>
    <name evidence="1" type="ORF">KOI35_17550</name>
</gene>
<dbReference type="EMBL" id="JAHKKG010000005">
    <property type="protein sequence ID" value="MBU2665313.1"/>
    <property type="molecule type" value="Genomic_DNA"/>
</dbReference>
<proteinExistence type="predicted"/>
<sequence>MWCLDPVNSPELIDRLRPHGRHGDFDVAWVGEGWRALVEACHERLVAVFGEYELLDIRQEDGELSFQAFPRRRVQDQPQWSPEESDELSTITDAFRTLSRTVCEWCGATAELREWRTTELTLCDACDARFPDPPVPVRRRQV</sequence>
<name>A0ABS5YRF1_9ACTN</name>
<dbReference type="Proteomes" id="UP001519654">
    <property type="component" value="Unassembled WGS sequence"/>
</dbReference>
<protein>
    <submittedName>
        <fullName evidence="1">Uncharacterized protein</fullName>
    </submittedName>
</protein>
<evidence type="ECO:0000313" key="1">
    <source>
        <dbReference type="EMBL" id="MBU2665313.1"/>
    </source>
</evidence>
<reference evidence="1 2" key="1">
    <citation type="submission" date="2021-06" db="EMBL/GenBank/DDBJ databases">
        <title>Actinoplanes lichenicola sp. nov., and Actinoplanes ovalisporus sp. nov., isolated from lichen in Thailand.</title>
        <authorList>
            <person name="Saeng-In P."/>
            <person name="Kanchanasin P."/>
            <person name="Yuki M."/>
            <person name="Kudo T."/>
            <person name="Ohkuma M."/>
            <person name="Phongsopitanun W."/>
            <person name="Tanasupawat S."/>
        </authorList>
    </citation>
    <scope>NUCLEOTIDE SEQUENCE [LARGE SCALE GENOMIC DNA]</scope>
    <source>
        <strain evidence="1 2">NBRC 110975</strain>
    </source>
</reference>
<comment type="caution">
    <text evidence="1">The sequence shown here is derived from an EMBL/GenBank/DDBJ whole genome shotgun (WGS) entry which is preliminary data.</text>
</comment>
<evidence type="ECO:0000313" key="2">
    <source>
        <dbReference type="Proteomes" id="UP001519654"/>
    </source>
</evidence>
<organism evidence="1 2">
    <name type="scientific">Paractinoplanes bogorensis</name>
    <dbReference type="NCBI Taxonomy" id="1610840"/>
    <lineage>
        <taxon>Bacteria</taxon>
        <taxon>Bacillati</taxon>
        <taxon>Actinomycetota</taxon>
        <taxon>Actinomycetes</taxon>
        <taxon>Micromonosporales</taxon>
        <taxon>Micromonosporaceae</taxon>
        <taxon>Paractinoplanes</taxon>
    </lineage>
</organism>
<dbReference type="RefSeq" id="WP_215788527.1">
    <property type="nucleotide sequence ID" value="NZ_JAHKKG010000005.1"/>
</dbReference>
<keyword evidence="2" id="KW-1185">Reference proteome</keyword>
<accession>A0ABS5YRF1</accession>